<feature type="transmembrane region" description="Helical" evidence="1">
    <location>
        <begin position="283"/>
        <end position="303"/>
    </location>
</feature>
<evidence type="ECO:0000259" key="3">
    <source>
        <dbReference type="Pfam" id="PF16010"/>
    </source>
</evidence>
<evidence type="ECO:0000256" key="1">
    <source>
        <dbReference type="SAM" id="Phobius"/>
    </source>
</evidence>
<dbReference type="PANTHER" id="PTHR47797">
    <property type="entry name" value="DEHYDROGENASE, PUTATIVE (AFU_ORTHOLOGUE AFUA_8G05805)-RELATED"/>
    <property type="match status" value="1"/>
</dbReference>
<dbReference type="Gene3D" id="2.60.40.1210">
    <property type="entry name" value="Cellobiose dehydrogenase, cytochrome domain"/>
    <property type="match status" value="1"/>
</dbReference>
<reference evidence="4 5" key="1">
    <citation type="journal article" date="2018" name="PLoS Pathog.">
        <title>Evolution of structural diversity of trichothecenes, a family of toxins produced by plant pathogenic and entomopathogenic fungi.</title>
        <authorList>
            <person name="Proctor R.H."/>
            <person name="McCormick S.P."/>
            <person name="Kim H.S."/>
            <person name="Cardoza R.E."/>
            <person name="Stanley A.M."/>
            <person name="Lindo L."/>
            <person name="Kelly A."/>
            <person name="Brown D.W."/>
            <person name="Lee T."/>
            <person name="Vaughan M.M."/>
            <person name="Alexander N.J."/>
            <person name="Busman M."/>
            <person name="Gutierrez S."/>
        </authorList>
    </citation>
    <scope>NUCLEOTIDE SEQUENCE [LARGE SCALE GENOMIC DNA]</scope>
    <source>
        <strain evidence="4 5">NRRL 20695</strain>
    </source>
</reference>
<dbReference type="STRING" id="694270.A0A395T4Z1"/>
<keyword evidence="1" id="KW-1133">Transmembrane helix</keyword>
<feature type="transmembrane region" description="Helical" evidence="1">
    <location>
        <begin position="72"/>
        <end position="94"/>
    </location>
</feature>
<dbReference type="CDD" id="cd09630">
    <property type="entry name" value="CDH_like_cytochrome"/>
    <property type="match status" value="1"/>
</dbReference>
<keyword evidence="1" id="KW-0472">Membrane</keyword>
<protein>
    <submittedName>
        <fullName evidence="4">Eukaryotic cytochrome b561 domain-containing</fullName>
    </submittedName>
</protein>
<feature type="domain" description="Cellobiose dehydrogenase-like cytochrome" evidence="3">
    <location>
        <begin position="39"/>
        <end position="177"/>
    </location>
</feature>
<name>A0A395T4Z1_9HYPO</name>
<organism evidence="4 5">
    <name type="scientific">Fusarium longipes</name>
    <dbReference type="NCBI Taxonomy" id="694270"/>
    <lineage>
        <taxon>Eukaryota</taxon>
        <taxon>Fungi</taxon>
        <taxon>Dikarya</taxon>
        <taxon>Ascomycota</taxon>
        <taxon>Pezizomycotina</taxon>
        <taxon>Sordariomycetes</taxon>
        <taxon>Hypocreomycetidae</taxon>
        <taxon>Hypocreales</taxon>
        <taxon>Nectriaceae</taxon>
        <taxon>Fusarium</taxon>
    </lineage>
</organism>
<keyword evidence="2" id="KW-0732">Signal</keyword>
<proteinExistence type="predicted"/>
<dbReference type="Pfam" id="PF16010">
    <property type="entry name" value="CDH-cyt"/>
    <property type="match status" value="1"/>
</dbReference>
<accession>A0A395T4Z1</accession>
<keyword evidence="1" id="KW-0812">Transmembrane</keyword>
<feature type="transmembrane region" description="Helical" evidence="1">
    <location>
        <begin position="214"/>
        <end position="243"/>
    </location>
</feature>
<evidence type="ECO:0000313" key="5">
    <source>
        <dbReference type="Proteomes" id="UP000266234"/>
    </source>
</evidence>
<comment type="caution">
    <text evidence="4">The sequence shown here is derived from an EMBL/GenBank/DDBJ whole genome shotgun (WGS) entry which is preliminary data.</text>
</comment>
<gene>
    <name evidence="4" type="ORF">FLONG3_2294</name>
</gene>
<keyword evidence="5" id="KW-1185">Reference proteome</keyword>
<dbReference type="OrthoDB" id="19261at2759"/>
<dbReference type="EMBL" id="PXOG01000044">
    <property type="protein sequence ID" value="RGP79546.1"/>
    <property type="molecule type" value="Genomic_DNA"/>
</dbReference>
<dbReference type="Proteomes" id="UP000266234">
    <property type="component" value="Unassembled WGS sequence"/>
</dbReference>
<dbReference type="InterPro" id="IPR015920">
    <property type="entry name" value="Cellobiose_DH-like_cyt"/>
</dbReference>
<dbReference type="PANTHER" id="PTHR47797:SF3">
    <property type="entry name" value="CYTOCHROME B561 DOMAIN-CONTAINING PROTEIN"/>
    <property type="match status" value="1"/>
</dbReference>
<feature type="chain" id="PRO_5017219753" evidence="2">
    <location>
        <begin position="29"/>
        <end position="322"/>
    </location>
</feature>
<dbReference type="SUPFAM" id="SSF49344">
    <property type="entry name" value="CBD9-like"/>
    <property type="match status" value="1"/>
</dbReference>
<evidence type="ECO:0000313" key="4">
    <source>
        <dbReference type="EMBL" id="RGP79546.1"/>
    </source>
</evidence>
<feature type="transmembrane region" description="Helical" evidence="1">
    <location>
        <begin position="255"/>
        <end position="276"/>
    </location>
</feature>
<feature type="signal peptide" evidence="2">
    <location>
        <begin position="1"/>
        <end position="28"/>
    </location>
</feature>
<evidence type="ECO:0000256" key="2">
    <source>
        <dbReference type="SAM" id="SignalP"/>
    </source>
</evidence>
<sequence>MISTRSLGLPKAGLAYLLLFSLFGSAFGFAQYCHDPAPREHFAFCVAVDARLNASSSSTDLTVTFGYQKSNFGGWTAIGQGSGMYGALMFILGVSRGHFEPQPELSASLVETLSMKSNQTGWVEASFDCYGCGGSYEANEPQPWIWAAKKKQQLNHASVESKLDIHDHYGRFKLVLPQPHDKSRVIPVIDHSIPNQEHADSSGHLTMLKERHALVHGTLTTVSIAFLIPLGSIGCLLGVGFVVTKLEGPFPLLEPHVLIGSLVVCAILFQPVLGGLHMRSASLIYVAYFAALAVIWAVASLYLSQRPPASAEEDKEVDEPFL</sequence>
<dbReference type="AlphaFoldDB" id="A0A395T4Z1"/>